<dbReference type="InterPro" id="IPR052026">
    <property type="entry name" value="ExeA_AAA_ATPase_DNA-bind"/>
</dbReference>
<dbReference type="SMART" id="SM00382">
    <property type="entry name" value="AAA"/>
    <property type="match status" value="1"/>
</dbReference>
<dbReference type="InterPro" id="IPR003593">
    <property type="entry name" value="AAA+_ATPase"/>
</dbReference>
<dbReference type="EMBL" id="JAUQOM010000002">
    <property type="protein sequence ID" value="MDO7835035.1"/>
    <property type="molecule type" value="Genomic_DNA"/>
</dbReference>
<evidence type="ECO:0000313" key="4">
    <source>
        <dbReference type="Proteomes" id="UP001176471"/>
    </source>
</evidence>
<dbReference type="Proteomes" id="UP001176471">
    <property type="component" value="Unassembled WGS sequence"/>
</dbReference>
<comment type="caution">
    <text evidence="3">The sequence shown here is derived from an EMBL/GenBank/DDBJ whole genome shotgun (WGS) entry which is preliminary data.</text>
</comment>
<dbReference type="InterPro" id="IPR049945">
    <property type="entry name" value="AAA_22"/>
</dbReference>
<sequence>MYDQFYGLQGRPFQLTPDPHYYFESATHRKALSYLGYGLAQGEGFIVITGDIGAGKTTLVGHLMQTIDPARLTAVKIVSTQVEGDDMLRLAAQSFGLSTDGQTKAASLHQIEGFLHAQARAGRRTLLIVDEAQNLPVSAIEELRMLSNFQLGGQSLLQIFLLGQPEFRDLVKSPELEQLRQRVIATHHLEPMMANEVEPYILHRLGIAGWNGNPAFTPAAFAALYAATGGVPRRLNALTSRVLLLGAIEQLHLIDEDVVGAVVADMGLDNDSAPEPVAPSALDMAEDAVMEPVVAEREEAEREEEEVIEPEAVWSEPPVDDGIEPQPETATEPEPEPEPVAPAPFLRPVFTVYETAAAKVEEYDDGQDEAAEILDLHAGEEEPAAPFVPPVASIAAGPFVRPVTDNDPAPLAPLAQEVEEAAPVAIEEEADAPVQAVADVPLVDTFAIEALRSDMLAEIEALRAEIASLRAMQAHAPFAQPTQPEIDPEALKGCFTLIEERLSSLEFRAEEQDTALRRVLTLLVDWVEREEQLADTQAVA</sequence>
<name>A0ABT8ZKG1_9SPHN</name>
<dbReference type="InterPro" id="IPR017466">
    <property type="entry name" value="XrtA-assoc_ATPase-like"/>
</dbReference>
<evidence type="ECO:0000256" key="1">
    <source>
        <dbReference type="SAM" id="MobiDB-lite"/>
    </source>
</evidence>
<evidence type="ECO:0000313" key="3">
    <source>
        <dbReference type="EMBL" id="MDO7835035.1"/>
    </source>
</evidence>
<organism evidence="3 4">
    <name type="scientific">Sphingobium cyanobacteriorum</name>
    <dbReference type="NCBI Taxonomy" id="3063954"/>
    <lineage>
        <taxon>Bacteria</taxon>
        <taxon>Pseudomonadati</taxon>
        <taxon>Pseudomonadota</taxon>
        <taxon>Alphaproteobacteria</taxon>
        <taxon>Sphingomonadales</taxon>
        <taxon>Sphingomonadaceae</taxon>
        <taxon>Sphingobium</taxon>
    </lineage>
</organism>
<protein>
    <submittedName>
        <fullName evidence="3">XrtA-associated ATPase</fullName>
    </submittedName>
</protein>
<evidence type="ECO:0000259" key="2">
    <source>
        <dbReference type="SMART" id="SM00382"/>
    </source>
</evidence>
<dbReference type="Pfam" id="PF13401">
    <property type="entry name" value="AAA_22"/>
    <property type="match status" value="1"/>
</dbReference>
<dbReference type="PANTHER" id="PTHR35894:SF5">
    <property type="entry name" value="MU-LIKE PROPHAGE FLUMU DNA TRANSPOSITION PROTEIN B"/>
    <property type="match status" value="1"/>
</dbReference>
<gene>
    <name evidence="3" type="ORF">Q4610_08230</name>
</gene>
<dbReference type="InterPro" id="IPR027417">
    <property type="entry name" value="P-loop_NTPase"/>
</dbReference>
<dbReference type="NCBIfam" id="TIGR03015">
    <property type="entry name" value="pepcterm_ATPase"/>
    <property type="match status" value="1"/>
</dbReference>
<dbReference type="SUPFAM" id="SSF52540">
    <property type="entry name" value="P-loop containing nucleoside triphosphate hydrolases"/>
    <property type="match status" value="1"/>
</dbReference>
<feature type="domain" description="AAA+ ATPase" evidence="2">
    <location>
        <begin position="42"/>
        <end position="208"/>
    </location>
</feature>
<dbReference type="Gene3D" id="3.40.50.300">
    <property type="entry name" value="P-loop containing nucleotide triphosphate hydrolases"/>
    <property type="match status" value="1"/>
</dbReference>
<feature type="region of interest" description="Disordered" evidence="1">
    <location>
        <begin position="298"/>
        <end position="342"/>
    </location>
</feature>
<accession>A0ABT8ZKG1</accession>
<reference evidence="3" key="1">
    <citation type="submission" date="2023-07" db="EMBL/GenBank/DDBJ databases">
        <title>Bacterial whole genome sequence for Sphingobium sp. HBC34.</title>
        <authorList>
            <person name="Le V."/>
            <person name="Ko S.-R."/>
            <person name="Ahn C.-Y."/>
            <person name="Oh H.-M."/>
        </authorList>
    </citation>
    <scope>NUCLEOTIDE SEQUENCE</scope>
    <source>
        <strain evidence="3">HBC34</strain>
    </source>
</reference>
<dbReference type="PANTHER" id="PTHR35894">
    <property type="entry name" value="GENERAL SECRETION PATHWAY PROTEIN A-RELATED"/>
    <property type="match status" value="1"/>
</dbReference>
<keyword evidence="4" id="KW-1185">Reference proteome</keyword>
<proteinExistence type="predicted"/>